<accession>F4Q7Y1</accession>
<dbReference type="KEGG" id="dfa:DFA_09550"/>
<sequence>MSVLILLLRKILKEIRETSIYRGYSDEEMIYCLELYRYDDWTDVDGMLKNGYFGLVIDKIKCGIPVKFNSLTMNDLLSHVTDHHQFEMIHNSQYKDQIYTIECMQIICKLGHLDIVKSIHQQNEQHKYYREVYLKSLFAPAANRNQIHILEWLKEMDVKFDGYGEIFDHDSLGYKWLVNNFPLAPIKLGGEDKDHRKVPSNYPTQLLAIKDIGERMESIRWALGKPTIVKSTDMETVRWVHAENQIINDLKMRFPAELVDQNPLMIQELVSLHLLLDLANRVKSSDTWNTYNEGRPVPEIRQRDLIHKHLLRMELDMCLQFELSFISESNKIDKPCRNNSDAGSNIPSSNLYLQNQKVTPDDAIAKYALFSHLSLISEVVFNLRTVCSRDDDEGVELASHLIDKYIAGRGSIYDLEIIVRNVQVRNAKMARMLLEKGANDLKYCCCHSYPNLHPLVRQFLDEIGHSECSSLVTFLSRHARKDLFCHLPVNDENLYKWENVLQLKFGGWRLLKHMASLKKNNSNEPLLYDYHFIEDTEKSYAGTDSRSVRVTEECGYAIGRKGSIQLFDVMWSILLLQPNRRECLEAIKHFSLSAVSPKIEFIDYVNSLDDDLSDGDDDDDDLSDGDDDDDER</sequence>
<feature type="region of interest" description="Disordered" evidence="1">
    <location>
        <begin position="609"/>
        <end position="632"/>
    </location>
</feature>
<name>F4Q7Y1_CACFS</name>
<evidence type="ECO:0000313" key="2">
    <source>
        <dbReference type="EMBL" id="EGG15881.1"/>
    </source>
</evidence>
<dbReference type="GeneID" id="14868047"/>
<keyword evidence="3" id="KW-1185">Reference proteome</keyword>
<evidence type="ECO:0000313" key="3">
    <source>
        <dbReference type="Proteomes" id="UP000007797"/>
    </source>
</evidence>
<dbReference type="OrthoDB" id="24005at2759"/>
<gene>
    <name evidence="2" type="ORF">DFA_09550</name>
</gene>
<protein>
    <submittedName>
        <fullName evidence="2">Uncharacterized protein</fullName>
    </submittedName>
</protein>
<dbReference type="RefSeq" id="XP_004352206.1">
    <property type="nucleotide sequence ID" value="XM_004352154.1"/>
</dbReference>
<dbReference type="EMBL" id="GL883025">
    <property type="protein sequence ID" value="EGG15881.1"/>
    <property type="molecule type" value="Genomic_DNA"/>
</dbReference>
<organism evidence="2 3">
    <name type="scientific">Cavenderia fasciculata</name>
    <name type="common">Slime mold</name>
    <name type="synonym">Dictyostelium fasciculatum</name>
    <dbReference type="NCBI Taxonomy" id="261658"/>
    <lineage>
        <taxon>Eukaryota</taxon>
        <taxon>Amoebozoa</taxon>
        <taxon>Evosea</taxon>
        <taxon>Eumycetozoa</taxon>
        <taxon>Dictyostelia</taxon>
        <taxon>Acytosteliales</taxon>
        <taxon>Cavenderiaceae</taxon>
        <taxon>Cavenderia</taxon>
    </lineage>
</organism>
<dbReference type="Proteomes" id="UP000007797">
    <property type="component" value="Unassembled WGS sequence"/>
</dbReference>
<proteinExistence type="predicted"/>
<reference evidence="3" key="1">
    <citation type="journal article" date="2011" name="Genome Res.">
        <title>Phylogeny-wide analysis of social amoeba genomes highlights ancient origins for complex intercellular communication.</title>
        <authorList>
            <person name="Heidel A.J."/>
            <person name="Lawal H.M."/>
            <person name="Felder M."/>
            <person name="Schilde C."/>
            <person name="Helps N.R."/>
            <person name="Tunggal B."/>
            <person name="Rivero F."/>
            <person name="John U."/>
            <person name="Schleicher M."/>
            <person name="Eichinger L."/>
            <person name="Platzer M."/>
            <person name="Noegel A.A."/>
            <person name="Schaap P."/>
            <person name="Gloeckner G."/>
        </authorList>
    </citation>
    <scope>NUCLEOTIDE SEQUENCE [LARGE SCALE GENOMIC DNA]</scope>
    <source>
        <strain evidence="3">SH3</strain>
    </source>
</reference>
<dbReference type="AlphaFoldDB" id="F4Q7Y1"/>
<evidence type="ECO:0000256" key="1">
    <source>
        <dbReference type="SAM" id="MobiDB-lite"/>
    </source>
</evidence>